<dbReference type="SUPFAM" id="SSF51735">
    <property type="entry name" value="NAD(P)-binding Rossmann-fold domains"/>
    <property type="match status" value="1"/>
</dbReference>
<gene>
    <name evidence="4" type="ORF">PAC_03860</name>
</gene>
<dbReference type="OrthoDB" id="9997102at2759"/>
<dbReference type="EMBL" id="FJOG01000004">
    <property type="protein sequence ID" value="CZR53977.1"/>
    <property type="molecule type" value="Genomic_DNA"/>
</dbReference>
<accession>A0A1L7WMI5</accession>
<dbReference type="GO" id="GO:0005634">
    <property type="term" value="C:nucleus"/>
    <property type="evidence" value="ECO:0007669"/>
    <property type="project" value="TreeGrafter"/>
</dbReference>
<dbReference type="InterPro" id="IPR051164">
    <property type="entry name" value="NmrA-like_oxidored"/>
</dbReference>
<organism evidence="4 5">
    <name type="scientific">Phialocephala subalpina</name>
    <dbReference type="NCBI Taxonomy" id="576137"/>
    <lineage>
        <taxon>Eukaryota</taxon>
        <taxon>Fungi</taxon>
        <taxon>Dikarya</taxon>
        <taxon>Ascomycota</taxon>
        <taxon>Pezizomycotina</taxon>
        <taxon>Leotiomycetes</taxon>
        <taxon>Helotiales</taxon>
        <taxon>Mollisiaceae</taxon>
        <taxon>Phialocephala</taxon>
        <taxon>Phialocephala fortinii species complex</taxon>
    </lineage>
</organism>
<proteinExistence type="inferred from homology"/>
<name>A0A1L7WMI5_9HELO</name>
<protein>
    <submittedName>
        <fullName evidence="4">Related to NmrA-like family protein</fullName>
    </submittedName>
</protein>
<dbReference type="PANTHER" id="PTHR42748:SF7">
    <property type="entry name" value="NMRA LIKE REDOX SENSOR 1-RELATED"/>
    <property type="match status" value="1"/>
</dbReference>
<dbReference type="Pfam" id="PF05368">
    <property type="entry name" value="NmrA"/>
    <property type="match status" value="1"/>
</dbReference>
<dbReference type="InterPro" id="IPR008030">
    <property type="entry name" value="NmrA-like"/>
</dbReference>
<evidence type="ECO:0000313" key="5">
    <source>
        <dbReference type="Proteomes" id="UP000184330"/>
    </source>
</evidence>
<keyword evidence="2" id="KW-0521">NADP</keyword>
<sequence length="308" mass="33113">MANTILVTGATGKQGGAVIKALLASPDSKDIKIVALTRNVGSPPAEALALQAPEQIKLLAGDLKDPVAIFANAPEKIKKVFFVSLPDMSPMSDGSSEEVKGKALIDASLEHGVGHFVYTSVDRHGSDSDANDTDVPHFYRKANVEKYLKETCKGTQMQWTILRPTAFMENVAAGFAGKVFPTAWKVGLPPGTKLQLIATADIGYFGAQALLHTKEFAGRAIGLAGDDLTFEEANAIFREQVGSDIPTTYGIVGSALLWAIKDVGLMFKFWKETGYAADIKSLREEYPGLLSFKDWLKTSSWAAGKDSK</sequence>
<feature type="domain" description="NmrA-like" evidence="3">
    <location>
        <begin position="2"/>
        <end position="249"/>
    </location>
</feature>
<reference evidence="4 5" key="1">
    <citation type="submission" date="2016-03" db="EMBL/GenBank/DDBJ databases">
        <authorList>
            <person name="Ploux O."/>
        </authorList>
    </citation>
    <scope>NUCLEOTIDE SEQUENCE [LARGE SCALE GENOMIC DNA]</scope>
    <source>
        <strain evidence="4 5">UAMH 11012</strain>
    </source>
</reference>
<dbReference type="PANTHER" id="PTHR42748">
    <property type="entry name" value="NITROGEN METABOLITE REPRESSION PROTEIN NMRA FAMILY MEMBER"/>
    <property type="match status" value="1"/>
</dbReference>
<evidence type="ECO:0000259" key="3">
    <source>
        <dbReference type="Pfam" id="PF05368"/>
    </source>
</evidence>
<dbReference type="Proteomes" id="UP000184330">
    <property type="component" value="Unassembled WGS sequence"/>
</dbReference>
<dbReference type="InterPro" id="IPR036291">
    <property type="entry name" value="NAD(P)-bd_dom_sf"/>
</dbReference>
<evidence type="ECO:0000313" key="4">
    <source>
        <dbReference type="EMBL" id="CZR53977.1"/>
    </source>
</evidence>
<dbReference type="Gene3D" id="3.90.25.10">
    <property type="entry name" value="UDP-galactose 4-epimerase, domain 1"/>
    <property type="match status" value="1"/>
</dbReference>
<dbReference type="AlphaFoldDB" id="A0A1L7WMI5"/>
<dbReference type="Gene3D" id="3.40.50.720">
    <property type="entry name" value="NAD(P)-binding Rossmann-like Domain"/>
    <property type="match status" value="1"/>
</dbReference>
<comment type="similarity">
    <text evidence="1">Belongs to the NmrA-type oxidoreductase family.</text>
</comment>
<dbReference type="STRING" id="576137.A0A1L7WMI5"/>
<evidence type="ECO:0000256" key="2">
    <source>
        <dbReference type="ARBA" id="ARBA00022857"/>
    </source>
</evidence>
<keyword evidence="5" id="KW-1185">Reference proteome</keyword>
<evidence type="ECO:0000256" key="1">
    <source>
        <dbReference type="ARBA" id="ARBA00006328"/>
    </source>
</evidence>